<reference evidence="2 3" key="1">
    <citation type="submission" date="2018-07" db="EMBL/GenBank/DDBJ databases">
        <title>Genome sequence of Azospirillum sp. ATCC 49961.</title>
        <authorList>
            <person name="Sant'Anna F.H."/>
            <person name="Baldani J.I."/>
            <person name="Zilli J.E."/>
            <person name="Reis V.M."/>
            <person name="Hartmann A."/>
            <person name="Cruz L."/>
            <person name="de Souza E.M."/>
            <person name="de Oliveira Pedrosa F."/>
            <person name="Passaglia L.M.P."/>
        </authorList>
    </citation>
    <scope>NUCLEOTIDE SEQUENCE [LARGE SCALE GENOMIC DNA]</scope>
    <source>
        <strain evidence="2 3">ATCC 49961</strain>
    </source>
</reference>
<dbReference type="InterPro" id="IPR012337">
    <property type="entry name" value="RNaseH-like_sf"/>
</dbReference>
<feature type="non-terminal residue" evidence="2">
    <location>
        <position position="1"/>
    </location>
</feature>
<name>A0A9W7NG67_9PROT</name>
<feature type="compositionally biased region" description="Basic and acidic residues" evidence="1">
    <location>
        <begin position="256"/>
        <end position="280"/>
    </location>
</feature>
<organism evidence="2 3">
    <name type="scientific">Roseomonas genomospecies 6</name>
    <dbReference type="NCBI Taxonomy" id="214106"/>
    <lineage>
        <taxon>Bacteria</taxon>
        <taxon>Pseudomonadati</taxon>
        <taxon>Pseudomonadota</taxon>
        <taxon>Alphaproteobacteria</taxon>
        <taxon>Acetobacterales</taxon>
        <taxon>Roseomonadaceae</taxon>
        <taxon>Roseomonas</taxon>
    </lineage>
</organism>
<gene>
    <name evidence="2" type="ORF">DS843_30840</name>
</gene>
<feature type="region of interest" description="Disordered" evidence="1">
    <location>
        <begin position="249"/>
        <end position="280"/>
    </location>
</feature>
<dbReference type="SUPFAM" id="SSF53098">
    <property type="entry name" value="Ribonuclease H-like"/>
    <property type="match status" value="1"/>
</dbReference>
<keyword evidence="3" id="KW-1185">Reference proteome</keyword>
<feature type="non-terminal residue" evidence="2">
    <location>
        <position position="280"/>
    </location>
</feature>
<sequence>STDPADAPWRTVETLVRSVIDLEESAARTGAFRQARGVPSAAALFRLCLASAVCRLSLRETCAWAAESGVARLSNPAWEKRFQKAGVWLGEIAGALLAARAETPARWPGYQLRLVDATALSVPGASGTSWRLHLSYDLGRGCMCQASLTDGHGGERLGRFAPPPPGTVVLADAGYPHPRELRGHLAAGGDLIVRMSWAAARLLTPAGERFDLFGALRRLDGPAGAWDVVVDDHQPAAPPLRLRLVAGRKPPAACEQARRRVRETAKRKGKTPDARSLEAA</sequence>
<evidence type="ECO:0000313" key="2">
    <source>
        <dbReference type="EMBL" id="KAA0675610.1"/>
    </source>
</evidence>
<dbReference type="EMBL" id="QOKW01000092">
    <property type="protein sequence ID" value="KAA0675610.1"/>
    <property type="molecule type" value="Genomic_DNA"/>
</dbReference>
<proteinExistence type="predicted"/>
<evidence type="ECO:0000313" key="3">
    <source>
        <dbReference type="Proteomes" id="UP000480854"/>
    </source>
</evidence>
<dbReference type="AlphaFoldDB" id="A0A9W7NG67"/>
<protein>
    <submittedName>
        <fullName evidence="2">IS4/IS5 family transposase</fullName>
    </submittedName>
</protein>
<accession>A0A9W7NG67</accession>
<dbReference type="Proteomes" id="UP000480854">
    <property type="component" value="Unassembled WGS sequence"/>
</dbReference>
<evidence type="ECO:0000256" key="1">
    <source>
        <dbReference type="SAM" id="MobiDB-lite"/>
    </source>
</evidence>
<comment type="caution">
    <text evidence="2">The sequence shown here is derived from an EMBL/GenBank/DDBJ whole genome shotgun (WGS) entry which is preliminary data.</text>
</comment>